<evidence type="ECO:0000313" key="1">
    <source>
        <dbReference type="Proteomes" id="UP000887576"/>
    </source>
</evidence>
<evidence type="ECO:0000313" key="2">
    <source>
        <dbReference type="WBParaSite" id="JU765_v2.g6364.t1"/>
    </source>
</evidence>
<protein>
    <submittedName>
        <fullName evidence="2">Uncharacterized protein</fullName>
    </submittedName>
</protein>
<reference evidence="2" key="1">
    <citation type="submission" date="2022-11" db="UniProtKB">
        <authorList>
            <consortium name="WormBaseParasite"/>
        </authorList>
    </citation>
    <scope>IDENTIFICATION</scope>
</reference>
<dbReference type="Proteomes" id="UP000887576">
    <property type="component" value="Unplaced"/>
</dbReference>
<name>A0AC34RFV6_9BILA</name>
<proteinExistence type="predicted"/>
<sequence length="50" mass="6159">VYSTSFFMFKQKLTNYTQTYKIMKMIHTRKFTFTGRETAMRFLKGKTEKY</sequence>
<organism evidence="1 2">
    <name type="scientific">Panagrolaimus sp. JU765</name>
    <dbReference type="NCBI Taxonomy" id="591449"/>
    <lineage>
        <taxon>Eukaryota</taxon>
        <taxon>Metazoa</taxon>
        <taxon>Ecdysozoa</taxon>
        <taxon>Nematoda</taxon>
        <taxon>Chromadorea</taxon>
        <taxon>Rhabditida</taxon>
        <taxon>Tylenchina</taxon>
        <taxon>Panagrolaimomorpha</taxon>
        <taxon>Panagrolaimoidea</taxon>
        <taxon>Panagrolaimidae</taxon>
        <taxon>Panagrolaimus</taxon>
    </lineage>
</organism>
<accession>A0AC34RFV6</accession>
<dbReference type="WBParaSite" id="JU765_v2.g6364.t1">
    <property type="protein sequence ID" value="JU765_v2.g6364.t1"/>
    <property type="gene ID" value="JU765_v2.g6364"/>
</dbReference>